<dbReference type="Proteomes" id="UP000019369">
    <property type="component" value="Segment"/>
</dbReference>
<sequence length="138" mass="16423">MKITTTLNTNKLINYILTNRECFINKITKFTSLSEKCVVFVLYGNIYIEYYDNDNDNDTKNKNELFTLEIDIDVRTHSFNYLNVFYREHLNPLYKKEAFTDCTIDDVLECFEKPLESYITIIFQNKVIYANGKVIDHE</sequence>
<proteinExistence type="predicted"/>
<accession>W6E9K8</accession>
<gene>
    <name evidence="1" type="ORF">GRCS_006</name>
</gene>
<reference evidence="1 2" key="1">
    <citation type="journal article" date="2014" name="Genome Announc.">
        <title>Complete Genome Sequence of Staphylococcus aureus Phage GRCS.</title>
        <authorList>
            <person name="Swift S.M."/>
            <person name="Nelson D.C."/>
        </authorList>
    </citation>
    <scope>NUCLEOTIDE SEQUENCE [LARGE SCALE GENOMIC DNA]</scope>
</reference>
<dbReference type="OrthoDB" id="19325at10239"/>
<dbReference type="GeneID" id="18505606"/>
<keyword evidence="2" id="KW-1185">Reference proteome</keyword>
<evidence type="ECO:0000313" key="1">
    <source>
        <dbReference type="EMBL" id="AHJ10581.1"/>
    </source>
</evidence>
<organism evidence="1 2">
    <name type="scientific">Staphylococcus phage GRCS</name>
    <dbReference type="NCBI Taxonomy" id="1453367"/>
    <lineage>
        <taxon>Viruses</taxon>
        <taxon>Duplodnaviria</taxon>
        <taxon>Heunggongvirae</taxon>
        <taxon>Uroviricota</taxon>
        <taxon>Caudoviricetes</taxon>
        <taxon>Rountreeviridae</taxon>
        <taxon>Rakietenvirinae</taxon>
        <taxon>Rosenblumvirus</taxon>
        <taxon>Rosenblumvirus GRCS</taxon>
    </lineage>
</organism>
<protein>
    <submittedName>
        <fullName evidence="1">Uncharacterized protein</fullName>
    </submittedName>
</protein>
<evidence type="ECO:0000313" key="2">
    <source>
        <dbReference type="Proteomes" id="UP000019369"/>
    </source>
</evidence>
<dbReference type="EMBL" id="KJ210330">
    <property type="protein sequence ID" value="AHJ10581.1"/>
    <property type="molecule type" value="Genomic_DNA"/>
</dbReference>
<dbReference type="RefSeq" id="YP_009004296.1">
    <property type="nucleotide sequence ID" value="NC_023550.1"/>
</dbReference>
<name>W6E9K8_9CAUD</name>
<dbReference type="KEGG" id="vg:18505606"/>